<dbReference type="Pfam" id="PF16930">
    <property type="entry name" value="Porin_5"/>
    <property type="match status" value="2"/>
</dbReference>
<feature type="chain" id="PRO_5022928319" description="Porin" evidence="1">
    <location>
        <begin position="20"/>
        <end position="378"/>
    </location>
</feature>
<dbReference type="KEGG" id="fbe:FF125_14925"/>
<accession>A0A5B7TSA6</accession>
<keyword evidence="3" id="KW-1185">Reference proteome</keyword>
<feature type="signal peptide" evidence="1">
    <location>
        <begin position="1"/>
        <end position="19"/>
    </location>
</feature>
<organism evidence="2 3">
    <name type="scientific">Aureibaculum algae</name>
    <dbReference type="NCBI Taxonomy" id="2584122"/>
    <lineage>
        <taxon>Bacteria</taxon>
        <taxon>Pseudomonadati</taxon>
        <taxon>Bacteroidota</taxon>
        <taxon>Flavobacteriia</taxon>
        <taxon>Flavobacteriales</taxon>
        <taxon>Flavobacteriaceae</taxon>
        <taxon>Aureibaculum</taxon>
    </lineage>
</organism>
<evidence type="ECO:0008006" key="4">
    <source>
        <dbReference type="Google" id="ProtNLM"/>
    </source>
</evidence>
<name>A0A5B7TSA6_9FLAO</name>
<keyword evidence="1" id="KW-0732">Signal</keyword>
<dbReference type="OrthoDB" id="1416612at2"/>
<dbReference type="RefSeq" id="WP_138950516.1">
    <property type="nucleotide sequence ID" value="NZ_CP040749.1"/>
</dbReference>
<dbReference type="Proteomes" id="UP000306229">
    <property type="component" value="Chromosome"/>
</dbReference>
<evidence type="ECO:0000313" key="3">
    <source>
        <dbReference type="Proteomes" id="UP000306229"/>
    </source>
</evidence>
<evidence type="ECO:0000313" key="2">
    <source>
        <dbReference type="EMBL" id="QCX39675.1"/>
    </source>
</evidence>
<dbReference type="InterPro" id="IPR032638">
    <property type="entry name" value="Porin_5"/>
</dbReference>
<sequence>MKKIIYSLLLVLFPLFLSAQSNDTLKKLSFMGDFRFRIEQDWKSLNSSGVYRDDRTRLRYRARFGVSYTYNDWLSSGIRIRTGDPKKQQDPQLTLGDGFKEFGTLPIAIEKIYAKFNYKWFSAWVGKNAFPFEKQNELFWSDNVFPEGVALSGKFNFEKNFLTSLQINTGHFIVATQGKSLESDSYFQGVQIVTTHWKNRIKIFPSYYSFNKMPNIPDGNETYLLDYSIVHVGANIKLVNHPKIMAGFDYYFNTKDYDKKDSIPEKFKNEKRGFVSNISIGNLAKKGDWKVQLTHTYLERYAAVDFLSQNDWARWDYSSQGSPDGRLTNFKGLEIAGGYAIDKNINLKLRYFIVDQIIPTGNDKETGNRIRLDFNISF</sequence>
<proteinExistence type="predicted"/>
<dbReference type="EMBL" id="CP040749">
    <property type="protein sequence ID" value="QCX39675.1"/>
    <property type="molecule type" value="Genomic_DNA"/>
</dbReference>
<protein>
    <recommendedName>
        <fullName evidence="4">Porin</fullName>
    </recommendedName>
</protein>
<evidence type="ECO:0000256" key="1">
    <source>
        <dbReference type="SAM" id="SignalP"/>
    </source>
</evidence>
<dbReference type="AlphaFoldDB" id="A0A5B7TSA6"/>
<gene>
    <name evidence="2" type="ORF">FF125_14925</name>
</gene>
<reference evidence="2 3" key="1">
    <citation type="submission" date="2019-05" db="EMBL/GenBank/DDBJ databases">
        <title>Algicella ahnfeltiae gen. nov., sp. nov., a novel marine bacterium of the family Flavobacteriaceae isolated from a red alga.</title>
        <authorList>
            <person name="Nedashkovskaya O.I."/>
            <person name="Kukhlevskiy A.D."/>
            <person name="Kim S.-G."/>
            <person name="Zhukova N.V."/>
            <person name="Mikhailov V.V."/>
        </authorList>
    </citation>
    <scope>NUCLEOTIDE SEQUENCE [LARGE SCALE GENOMIC DNA]</scope>
    <source>
        <strain evidence="2 3">10Alg115</strain>
    </source>
</reference>